<organism evidence="9 10">
    <name type="scientific">Rhynchophorus ferrugineus</name>
    <name type="common">Red palm weevil</name>
    <name type="synonym">Curculio ferrugineus</name>
    <dbReference type="NCBI Taxonomy" id="354439"/>
    <lineage>
        <taxon>Eukaryota</taxon>
        <taxon>Metazoa</taxon>
        <taxon>Ecdysozoa</taxon>
        <taxon>Arthropoda</taxon>
        <taxon>Hexapoda</taxon>
        <taxon>Insecta</taxon>
        <taxon>Pterygota</taxon>
        <taxon>Neoptera</taxon>
        <taxon>Endopterygota</taxon>
        <taxon>Coleoptera</taxon>
        <taxon>Polyphaga</taxon>
        <taxon>Cucujiformia</taxon>
        <taxon>Curculionidae</taxon>
        <taxon>Dryophthorinae</taxon>
        <taxon>Rhynchophorus</taxon>
    </lineage>
</organism>
<name>A0A834IFU8_RHYFE</name>
<protein>
    <recommendedName>
        <fullName evidence="7">pseudouridine 5'-phosphatase</fullName>
        <ecNumber evidence="7">3.1.3.96</ecNumber>
    </recommendedName>
    <alternativeName>
        <fullName evidence="8">Pseudouridine-5'-monophosphatase</fullName>
    </alternativeName>
</protein>
<dbReference type="GO" id="GO:1990738">
    <property type="term" value="F:pseudouridine 5'-phosphatase activity"/>
    <property type="evidence" value="ECO:0007669"/>
    <property type="project" value="UniProtKB-EC"/>
</dbReference>
<dbReference type="InterPro" id="IPR041492">
    <property type="entry name" value="HAD_2"/>
</dbReference>
<dbReference type="AlphaFoldDB" id="A0A834IFU8"/>
<accession>A0A834IFU8</accession>
<dbReference type="OrthoDB" id="40579at2759"/>
<proteinExistence type="inferred from homology"/>
<comment type="catalytic activity">
    <reaction evidence="6">
        <text>psi-UMP + H2O = pseudouridine + phosphate</text>
        <dbReference type="Rhea" id="RHEA:10944"/>
        <dbReference type="ChEBI" id="CHEBI:15377"/>
        <dbReference type="ChEBI" id="CHEBI:17802"/>
        <dbReference type="ChEBI" id="CHEBI:43474"/>
        <dbReference type="ChEBI" id="CHEBI:58380"/>
        <dbReference type="EC" id="3.1.3.96"/>
    </reaction>
</comment>
<sequence length="228" mass="25662">MSFKTVSHVIFDMDGTILETESIYQRILNEIAQQYGKEYTPDVQLKILGTPEQDTAKIFIRELNIPLSINEFLEKYHKRMEEELKNPQYMPGAVRLIKHLANHKIPIAIATSASKFSYDIKTKHHQDIFQLFHHVVCGSSDAEVKHGKPAPDIFLVCASRFPDNPDPSQVLVLEDAPNGIRGASSAGMQSIIIPEKEIDNGIKNIATLVLKSLEDIRPELFGLPPFES</sequence>
<evidence type="ECO:0000256" key="8">
    <source>
        <dbReference type="ARBA" id="ARBA00083904"/>
    </source>
</evidence>
<evidence type="ECO:0000256" key="7">
    <source>
        <dbReference type="ARBA" id="ARBA00066578"/>
    </source>
</evidence>
<dbReference type="Gene3D" id="1.10.150.240">
    <property type="entry name" value="Putative phosphatase, domain 2"/>
    <property type="match status" value="1"/>
</dbReference>
<keyword evidence="4" id="KW-0378">Hydrolase</keyword>
<dbReference type="NCBIfam" id="TIGR01509">
    <property type="entry name" value="HAD-SF-IA-v3"/>
    <property type="match status" value="1"/>
</dbReference>
<dbReference type="InterPro" id="IPR036412">
    <property type="entry name" value="HAD-like_sf"/>
</dbReference>
<dbReference type="Gene3D" id="3.40.50.1000">
    <property type="entry name" value="HAD superfamily/HAD-like"/>
    <property type="match status" value="1"/>
</dbReference>
<evidence type="ECO:0000313" key="9">
    <source>
        <dbReference type="EMBL" id="KAF7273237.1"/>
    </source>
</evidence>
<comment type="similarity">
    <text evidence="2">Belongs to the HAD-like hydrolase superfamily. CbbY/CbbZ/Gph/YieH family.</text>
</comment>
<reference evidence="9" key="1">
    <citation type="submission" date="2020-08" db="EMBL/GenBank/DDBJ databases">
        <title>Genome sequencing and assembly of the red palm weevil Rhynchophorus ferrugineus.</title>
        <authorList>
            <person name="Dias G.B."/>
            <person name="Bergman C.M."/>
            <person name="Manee M."/>
        </authorList>
    </citation>
    <scope>NUCLEOTIDE SEQUENCE</scope>
    <source>
        <strain evidence="9">AA-2017</strain>
        <tissue evidence="9">Whole larva</tissue>
    </source>
</reference>
<evidence type="ECO:0000256" key="4">
    <source>
        <dbReference type="ARBA" id="ARBA00022801"/>
    </source>
</evidence>
<dbReference type="Pfam" id="PF13419">
    <property type="entry name" value="HAD_2"/>
    <property type="match status" value="1"/>
</dbReference>
<evidence type="ECO:0000256" key="6">
    <source>
        <dbReference type="ARBA" id="ARBA00052504"/>
    </source>
</evidence>
<comment type="caution">
    <text evidence="9">The sequence shown here is derived from an EMBL/GenBank/DDBJ whole genome shotgun (WGS) entry which is preliminary data.</text>
</comment>
<dbReference type="EMBL" id="JAACXV010013530">
    <property type="protein sequence ID" value="KAF7273237.1"/>
    <property type="molecule type" value="Genomic_DNA"/>
</dbReference>
<evidence type="ECO:0000256" key="2">
    <source>
        <dbReference type="ARBA" id="ARBA00006171"/>
    </source>
</evidence>
<evidence type="ECO:0000256" key="5">
    <source>
        <dbReference type="ARBA" id="ARBA00022842"/>
    </source>
</evidence>
<evidence type="ECO:0000256" key="1">
    <source>
        <dbReference type="ARBA" id="ARBA00001946"/>
    </source>
</evidence>
<dbReference type="SFLD" id="SFLDG01135">
    <property type="entry name" value="C1.5.6:_HAD__Beta-PGM__Phospha"/>
    <property type="match status" value="1"/>
</dbReference>
<dbReference type="EC" id="3.1.3.96" evidence="7"/>
<dbReference type="PANTHER" id="PTHR18901:SF38">
    <property type="entry name" value="PSEUDOURIDINE-5'-PHOSPHATASE"/>
    <property type="match status" value="1"/>
</dbReference>
<dbReference type="InterPro" id="IPR023214">
    <property type="entry name" value="HAD_sf"/>
</dbReference>
<gene>
    <name evidence="9" type="ORF">GWI33_014051</name>
</gene>
<keyword evidence="10" id="KW-1185">Reference proteome</keyword>
<comment type="cofactor">
    <cofactor evidence="1">
        <name>Mg(2+)</name>
        <dbReference type="ChEBI" id="CHEBI:18420"/>
    </cofactor>
</comment>
<keyword evidence="5" id="KW-0460">Magnesium</keyword>
<dbReference type="Proteomes" id="UP000625711">
    <property type="component" value="Unassembled WGS sequence"/>
</dbReference>
<dbReference type="GO" id="GO:0046872">
    <property type="term" value="F:metal ion binding"/>
    <property type="evidence" value="ECO:0007669"/>
    <property type="project" value="UniProtKB-KW"/>
</dbReference>
<evidence type="ECO:0000313" key="10">
    <source>
        <dbReference type="Proteomes" id="UP000625711"/>
    </source>
</evidence>
<dbReference type="FunFam" id="1.10.150.240:FF:000001">
    <property type="entry name" value="Haloacid dehalogenase-like hydrolase domain"/>
    <property type="match status" value="1"/>
</dbReference>
<dbReference type="SFLD" id="SFLDS00003">
    <property type="entry name" value="Haloacid_Dehalogenase"/>
    <property type="match status" value="1"/>
</dbReference>
<dbReference type="InterPro" id="IPR006439">
    <property type="entry name" value="HAD-SF_hydro_IA"/>
</dbReference>
<keyword evidence="3" id="KW-0479">Metal-binding</keyword>
<dbReference type="FunFam" id="3.40.50.1000:FF:000055">
    <property type="entry name" value="Haloacid dehalogenase-like hydrolase family protein"/>
    <property type="match status" value="1"/>
</dbReference>
<evidence type="ECO:0000256" key="3">
    <source>
        <dbReference type="ARBA" id="ARBA00022723"/>
    </source>
</evidence>
<dbReference type="InterPro" id="IPR023198">
    <property type="entry name" value="PGP-like_dom2"/>
</dbReference>
<dbReference type="SUPFAM" id="SSF56784">
    <property type="entry name" value="HAD-like"/>
    <property type="match status" value="1"/>
</dbReference>
<dbReference type="PANTHER" id="PTHR18901">
    <property type="entry name" value="2-DEOXYGLUCOSE-6-PHOSPHATE PHOSPHATASE 2"/>
    <property type="match status" value="1"/>
</dbReference>
<dbReference type="SFLD" id="SFLDG01129">
    <property type="entry name" value="C1.5:_HAD__Beta-PGM__Phosphata"/>
    <property type="match status" value="1"/>
</dbReference>